<dbReference type="PANTHER" id="PTHR10996">
    <property type="entry name" value="2-HYDROXYACID DEHYDROGENASE-RELATED"/>
    <property type="match status" value="1"/>
</dbReference>
<gene>
    <name evidence="7" type="ORF">NBEOAGPD_1527</name>
</gene>
<protein>
    <submittedName>
        <fullName evidence="7">2-ketogluconate reductase</fullName>
    </submittedName>
</protein>
<dbReference type="CDD" id="cd12156">
    <property type="entry name" value="HPPR"/>
    <property type="match status" value="1"/>
</dbReference>
<evidence type="ECO:0000256" key="2">
    <source>
        <dbReference type="ARBA" id="ARBA00023002"/>
    </source>
</evidence>
<proteinExistence type="inferred from homology"/>
<comment type="caution">
    <text evidence="7">The sequence shown here is derived from an EMBL/GenBank/DDBJ whole genome shotgun (WGS) entry which is preliminary data.</text>
</comment>
<reference evidence="7" key="1">
    <citation type="journal article" date="2016" name="Front. Microbiol.">
        <title>Genome Sequence of the Piezophilic, Mesophilic Sulfate-Reducing Bacterium Desulfovibrio indicus J2T.</title>
        <authorList>
            <person name="Cao J."/>
            <person name="Maignien L."/>
            <person name="Shao Z."/>
            <person name="Alain K."/>
            <person name="Jebbar M."/>
        </authorList>
    </citation>
    <scope>NUCLEOTIDE SEQUENCE</scope>
    <source>
        <strain evidence="7">NBRC 103626</strain>
    </source>
</reference>
<dbReference type="Proteomes" id="UP001055108">
    <property type="component" value="Unassembled WGS sequence"/>
</dbReference>
<dbReference type="GO" id="GO:0016618">
    <property type="term" value="F:hydroxypyruvate reductase [NAD(P)H] activity"/>
    <property type="evidence" value="ECO:0007669"/>
    <property type="project" value="TreeGrafter"/>
</dbReference>
<dbReference type="InterPro" id="IPR006139">
    <property type="entry name" value="D-isomer_2_OHA_DH_cat_dom"/>
</dbReference>
<evidence type="ECO:0000259" key="6">
    <source>
        <dbReference type="Pfam" id="PF02826"/>
    </source>
</evidence>
<dbReference type="InterPro" id="IPR050223">
    <property type="entry name" value="D-isomer_2-hydroxyacid_DH"/>
</dbReference>
<sequence length="332" mass="34706">MSEPAPPEILMLRPMHTVVAEGLGARHTLHRLDTAADPEALLAEVAPRIRGLAVGAQTPVDAALMDRLPNLEIIANFGVGYDTVDARAAAARGIVVTNTPDVLTDEVADLTLGLLLATLRRIPQAERYLRAGRWPEAPFPLSPSLRGRRIGILGLGRIGQAIARRLEGFGVAIAYHGRSRQADVPYAYHPTLLGLAEAVHVLIVVAPGGPETAGLIDAAVLRALGPEGVLINVARGSLVDEAALAAALREGTIQAAGLDVFAKEPHVPAELIGLDNAVLLPHVGSASHHTRAAMGQLVVDNLLSWFEGRGPLTPVAETPWRAVAGTSGKAGA</sequence>
<dbReference type="SUPFAM" id="SSF51735">
    <property type="entry name" value="NAD(P)-binding Rossmann-fold domains"/>
    <property type="match status" value="1"/>
</dbReference>
<evidence type="ECO:0000256" key="1">
    <source>
        <dbReference type="ARBA" id="ARBA00022857"/>
    </source>
</evidence>
<dbReference type="InterPro" id="IPR036291">
    <property type="entry name" value="NAD(P)-bd_dom_sf"/>
</dbReference>
<evidence type="ECO:0000256" key="4">
    <source>
        <dbReference type="RuleBase" id="RU003719"/>
    </source>
</evidence>
<organism evidence="7 8">
    <name type="scientific">Methylobacterium gregans</name>
    <dbReference type="NCBI Taxonomy" id="374424"/>
    <lineage>
        <taxon>Bacteria</taxon>
        <taxon>Pseudomonadati</taxon>
        <taxon>Pseudomonadota</taxon>
        <taxon>Alphaproteobacteria</taxon>
        <taxon>Hyphomicrobiales</taxon>
        <taxon>Methylobacteriaceae</taxon>
        <taxon>Methylobacterium</taxon>
    </lineage>
</organism>
<name>A0AA37HNB1_9HYPH</name>
<dbReference type="Gene3D" id="3.40.50.720">
    <property type="entry name" value="NAD(P)-binding Rossmann-like Domain"/>
    <property type="match status" value="2"/>
</dbReference>
<evidence type="ECO:0000256" key="3">
    <source>
        <dbReference type="ARBA" id="ARBA00023027"/>
    </source>
</evidence>
<dbReference type="GO" id="GO:0051287">
    <property type="term" value="F:NAD binding"/>
    <property type="evidence" value="ECO:0007669"/>
    <property type="project" value="InterPro"/>
</dbReference>
<comment type="similarity">
    <text evidence="4">Belongs to the D-isomer specific 2-hydroxyacid dehydrogenase family.</text>
</comment>
<dbReference type="Pfam" id="PF00389">
    <property type="entry name" value="2-Hacid_dh"/>
    <property type="match status" value="1"/>
</dbReference>
<keyword evidence="2 4" id="KW-0560">Oxidoreductase</keyword>
<evidence type="ECO:0000259" key="5">
    <source>
        <dbReference type="Pfam" id="PF00389"/>
    </source>
</evidence>
<keyword evidence="3" id="KW-0520">NAD</keyword>
<dbReference type="AlphaFoldDB" id="A0AA37HNB1"/>
<reference evidence="7" key="2">
    <citation type="submission" date="2021-08" db="EMBL/GenBank/DDBJ databases">
        <authorList>
            <person name="Tani A."/>
            <person name="Ola A."/>
            <person name="Ogura Y."/>
            <person name="Katsura K."/>
            <person name="Hayashi T."/>
        </authorList>
    </citation>
    <scope>NUCLEOTIDE SEQUENCE</scope>
    <source>
        <strain evidence="7">NBRC 103626</strain>
    </source>
</reference>
<dbReference type="Pfam" id="PF02826">
    <property type="entry name" value="2-Hacid_dh_C"/>
    <property type="match status" value="1"/>
</dbReference>
<feature type="domain" description="D-isomer specific 2-hydroxyacid dehydrogenase catalytic" evidence="5">
    <location>
        <begin position="10"/>
        <end position="315"/>
    </location>
</feature>
<dbReference type="GO" id="GO:0005829">
    <property type="term" value="C:cytosol"/>
    <property type="evidence" value="ECO:0007669"/>
    <property type="project" value="TreeGrafter"/>
</dbReference>
<accession>A0AA37HNB1</accession>
<dbReference type="GO" id="GO:0030267">
    <property type="term" value="F:glyoxylate reductase (NADPH) activity"/>
    <property type="evidence" value="ECO:0007669"/>
    <property type="project" value="TreeGrafter"/>
</dbReference>
<dbReference type="FunFam" id="3.40.50.720:FF:000213">
    <property type="entry name" value="Putative 2-hydroxyacid dehydrogenase"/>
    <property type="match status" value="1"/>
</dbReference>
<keyword evidence="1" id="KW-0521">NADP</keyword>
<evidence type="ECO:0000313" key="8">
    <source>
        <dbReference type="Proteomes" id="UP001055108"/>
    </source>
</evidence>
<dbReference type="InterPro" id="IPR006140">
    <property type="entry name" value="D-isomer_DH_NAD-bd"/>
</dbReference>
<dbReference type="PANTHER" id="PTHR10996:SF178">
    <property type="entry name" value="2-HYDROXYACID DEHYDROGENASE YGL185C-RELATED"/>
    <property type="match status" value="1"/>
</dbReference>
<dbReference type="SUPFAM" id="SSF52283">
    <property type="entry name" value="Formate/glycerate dehydrogenase catalytic domain-like"/>
    <property type="match status" value="1"/>
</dbReference>
<feature type="domain" description="D-isomer specific 2-hydroxyacid dehydrogenase NAD-binding" evidence="6">
    <location>
        <begin position="112"/>
        <end position="284"/>
    </location>
</feature>
<keyword evidence="8" id="KW-1185">Reference proteome</keyword>
<evidence type="ECO:0000313" key="7">
    <source>
        <dbReference type="EMBL" id="GJD78313.1"/>
    </source>
</evidence>
<dbReference type="EMBL" id="BPQM01000030">
    <property type="protein sequence ID" value="GJD78313.1"/>
    <property type="molecule type" value="Genomic_DNA"/>
</dbReference>